<proteinExistence type="predicted"/>
<dbReference type="RefSeq" id="WP_222596586.1">
    <property type="nucleotide sequence ID" value="NZ_VLKB01000007.1"/>
</dbReference>
<keyword evidence="2" id="KW-1185">Reference proteome</keyword>
<reference evidence="1" key="2">
    <citation type="journal article" date="2019" name="Genome Biol. Evol.">
        <title>Day and night: Metabolic profiles and evolutionary relationships of six axenic non-marine cyanobacteria.</title>
        <authorList>
            <person name="Will S.E."/>
            <person name="Henke P."/>
            <person name="Boedeker C."/>
            <person name="Huang S."/>
            <person name="Brinkmann H."/>
            <person name="Rohde M."/>
            <person name="Jarek M."/>
            <person name="Friedl T."/>
            <person name="Seufert S."/>
            <person name="Schumacher M."/>
            <person name="Overmann J."/>
            <person name="Neumann-Schaal M."/>
            <person name="Petersen J."/>
        </authorList>
    </citation>
    <scope>NUCLEOTIDE SEQUENCE [LARGE SCALE GENOMIC DNA]</scope>
    <source>
        <strain evidence="1">PCC 7102</strain>
    </source>
</reference>
<name>A0A3S1AKP5_9CYAN</name>
<comment type="caution">
    <text evidence="1">The sequence shown here is derived from an EMBL/GenBank/DDBJ whole genome shotgun (WGS) entry which is preliminary data.</text>
</comment>
<reference evidence="1" key="1">
    <citation type="submission" date="2018-12" db="EMBL/GenBank/DDBJ databases">
        <authorList>
            <person name="Will S."/>
            <person name="Neumann-Schaal M."/>
            <person name="Henke P."/>
        </authorList>
    </citation>
    <scope>NUCLEOTIDE SEQUENCE</scope>
    <source>
        <strain evidence="1">PCC 7102</strain>
    </source>
</reference>
<dbReference type="EMBL" id="RSCL01000014">
    <property type="protein sequence ID" value="RUT03232.1"/>
    <property type="molecule type" value="Genomic_DNA"/>
</dbReference>
<sequence length="56" mass="6599">MSMEREAVEREVRRRKAIAAHQRIVARSEIIKSRTGLQESSISLIRNIREGQERHE</sequence>
<evidence type="ECO:0000313" key="2">
    <source>
        <dbReference type="Proteomes" id="UP000271624"/>
    </source>
</evidence>
<accession>A0A3S1AKP5</accession>
<dbReference type="Proteomes" id="UP000271624">
    <property type="component" value="Unassembled WGS sequence"/>
</dbReference>
<protein>
    <submittedName>
        <fullName evidence="1">Uncharacterized protein</fullName>
    </submittedName>
</protein>
<evidence type="ECO:0000313" key="1">
    <source>
        <dbReference type="EMBL" id="RUT03232.1"/>
    </source>
</evidence>
<gene>
    <name evidence="1" type="ORF">DSM106972_055400</name>
</gene>
<organism evidence="1 2">
    <name type="scientific">Dulcicalothrix desertica PCC 7102</name>
    <dbReference type="NCBI Taxonomy" id="232991"/>
    <lineage>
        <taxon>Bacteria</taxon>
        <taxon>Bacillati</taxon>
        <taxon>Cyanobacteriota</taxon>
        <taxon>Cyanophyceae</taxon>
        <taxon>Nostocales</taxon>
        <taxon>Calotrichaceae</taxon>
        <taxon>Dulcicalothrix</taxon>
    </lineage>
</organism>
<dbReference type="AlphaFoldDB" id="A0A3S1AKP5"/>